<accession>A0A6J8AV52</accession>
<proteinExistence type="predicted"/>
<feature type="region of interest" description="Disordered" evidence="1">
    <location>
        <begin position="99"/>
        <end position="170"/>
    </location>
</feature>
<evidence type="ECO:0000313" key="3">
    <source>
        <dbReference type="Proteomes" id="UP000507470"/>
    </source>
</evidence>
<dbReference type="Proteomes" id="UP000507470">
    <property type="component" value="Unassembled WGS sequence"/>
</dbReference>
<feature type="compositionally biased region" description="Basic residues" evidence="1">
    <location>
        <begin position="107"/>
        <end position="121"/>
    </location>
</feature>
<feature type="compositionally biased region" description="Basic and acidic residues" evidence="1">
    <location>
        <begin position="41"/>
        <end position="55"/>
    </location>
</feature>
<feature type="region of interest" description="Disordered" evidence="1">
    <location>
        <begin position="1"/>
        <end position="23"/>
    </location>
</feature>
<keyword evidence="3" id="KW-1185">Reference proteome</keyword>
<dbReference type="AlphaFoldDB" id="A0A6J8AV52"/>
<protein>
    <submittedName>
        <fullName evidence="2">Uncharacterized protein</fullName>
    </submittedName>
</protein>
<organism evidence="2 3">
    <name type="scientific">Mytilus coruscus</name>
    <name type="common">Sea mussel</name>
    <dbReference type="NCBI Taxonomy" id="42192"/>
    <lineage>
        <taxon>Eukaryota</taxon>
        <taxon>Metazoa</taxon>
        <taxon>Spiralia</taxon>
        <taxon>Lophotrochozoa</taxon>
        <taxon>Mollusca</taxon>
        <taxon>Bivalvia</taxon>
        <taxon>Autobranchia</taxon>
        <taxon>Pteriomorphia</taxon>
        <taxon>Mytilida</taxon>
        <taxon>Mytiloidea</taxon>
        <taxon>Mytilidae</taxon>
        <taxon>Mytilinae</taxon>
        <taxon>Mytilus</taxon>
    </lineage>
</organism>
<feature type="region of interest" description="Disordered" evidence="1">
    <location>
        <begin position="41"/>
        <end position="77"/>
    </location>
</feature>
<evidence type="ECO:0000256" key="1">
    <source>
        <dbReference type="SAM" id="MobiDB-lite"/>
    </source>
</evidence>
<sequence>MSHEDILNVLDPTSDIFDNETTPDDEVDMLEHRIHNLESSISEKERALGKADYDKQGANPKTRVKSKSVESSKPNDLVAIKEKGVDLVDSSEFAQDSSDSELDFSSHLRKRSNKSLKKKSSKVQLQDKDSDSDDSVHVPKVKSVKTNKSKKSGSSSVKKHKSRKNKCSKTSLHKIMIRGVEREVNHFCATCYRLDKLKNHHPECSSACPHHNE</sequence>
<reference evidence="2 3" key="1">
    <citation type="submission" date="2020-06" db="EMBL/GenBank/DDBJ databases">
        <authorList>
            <person name="Li R."/>
            <person name="Bekaert M."/>
        </authorList>
    </citation>
    <scope>NUCLEOTIDE SEQUENCE [LARGE SCALE GENOMIC DNA]</scope>
    <source>
        <strain evidence="3">wild</strain>
    </source>
</reference>
<dbReference type="EMBL" id="CACVKT020001865">
    <property type="protein sequence ID" value="CAC5372733.1"/>
    <property type="molecule type" value="Genomic_DNA"/>
</dbReference>
<feature type="compositionally biased region" description="Basic residues" evidence="1">
    <location>
        <begin position="139"/>
        <end position="170"/>
    </location>
</feature>
<name>A0A6J8AV52_MYTCO</name>
<feature type="compositionally biased region" description="Basic and acidic residues" evidence="1">
    <location>
        <begin position="125"/>
        <end position="137"/>
    </location>
</feature>
<gene>
    <name evidence="2" type="ORF">MCOR_10734</name>
</gene>
<evidence type="ECO:0000313" key="2">
    <source>
        <dbReference type="EMBL" id="CAC5372733.1"/>
    </source>
</evidence>